<dbReference type="InterPro" id="IPR037401">
    <property type="entry name" value="SnoaL-like"/>
</dbReference>
<evidence type="ECO:0000313" key="3">
    <source>
        <dbReference type="Proteomes" id="UP000008363"/>
    </source>
</evidence>
<comment type="caution">
    <text evidence="2">The sequence shown here is derived from an EMBL/GenBank/DDBJ whole genome shotgun (WGS) entry which is preliminary data.</text>
</comment>
<dbReference type="Pfam" id="PF13577">
    <property type="entry name" value="SnoaL_4"/>
    <property type="match status" value="1"/>
</dbReference>
<gene>
    <name evidence="2" type="ORF">GORHZ_171_00320</name>
</gene>
<dbReference type="AlphaFoldDB" id="K6X0Q1"/>
<organism evidence="2 3">
    <name type="scientific">Gordonia rhizosphera NBRC 16068</name>
    <dbReference type="NCBI Taxonomy" id="1108045"/>
    <lineage>
        <taxon>Bacteria</taxon>
        <taxon>Bacillati</taxon>
        <taxon>Actinomycetota</taxon>
        <taxon>Actinomycetes</taxon>
        <taxon>Mycobacteriales</taxon>
        <taxon>Gordoniaceae</taxon>
        <taxon>Gordonia</taxon>
    </lineage>
</organism>
<name>K6X0Q1_9ACTN</name>
<dbReference type="NCBIfam" id="TIGR02246">
    <property type="entry name" value="SgcJ/EcaC family oxidoreductase"/>
    <property type="match status" value="1"/>
</dbReference>
<dbReference type="OrthoDB" id="4772778at2"/>
<evidence type="ECO:0000313" key="2">
    <source>
        <dbReference type="EMBL" id="GAB92359.1"/>
    </source>
</evidence>
<dbReference type="STRING" id="1108045.GORHZ_171_00320"/>
<dbReference type="EMBL" id="BAHC01000171">
    <property type="protein sequence ID" value="GAB92359.1"/>
    <property type="molecule type" value="Genomic_DNA"/>
</dbReference>
<feature type="domain" description="SnoaL-like" evidence="1">
    <location>
        <begin position="40"/>
        <end position="162"/>
    </location>
</feature>
<evidence type="ECO:0000259" key="1">
    <source>
        <dbReference type="Pfam" id="PF13577"/>
    </source>
</evidence>
<sequence length="204" mass="23725">MEVIENLRRWATGLWEPFASQARESQKQWPPTGEVAERLRRIEDEREIEKVFRRYHHFYDAHDIDGVVNCFTDDAVQVNGRGTFIGRDSIRRSYQYLIDNQQVIFHYGTGVLVTLDPDDPDAAILTARHFDIWQPTVGKPHAAGGTYINRMRRVEGRWLIAEQRITFNFKFEVELSPRVLGSNQAPAEFPFSQVDLVDPRHLLS</sequence>
<dbReference type="Gene3D" id="3.10.450.50">
    <property type="match status" value="1"/>
</dbReference>
<accession>K6X0Q1</accession>
<dbReference type="RefSeq" id="WP_006336695.1">
    <property type="nucleotide sequence ID" value="NZ_BAHC01000171.1"/>
</dbReference>
<proteinExistence type="predicted"/>
<dbReference type="InterPro" id="IPR032710">
    <property type="entry name" value="NTF2-like_dom_sf"/>
</dbReference>
<reference evidence="2 3" key="1">
    <citation type="submission" date="2012-08" db="EMBL/GenBank/DDBJ databases">
        <title>Whole genome shotgun sequence of Gordonia rhizosphera NBRC 16068.</title>
        <authorList>
            <person name="Takarada H."/>
            <person name="Isaki S."/>
            <person name="Hosoyama A."/>
            <person name="Tsuchikane K."/>
            <person name="Katsumata H."/>
            <person name="Baba S."/>
            <person name="Ohji S."/>
            <person name="Yamazaki S."/>
            <person name="Fujita N."/>
        </authorList>
    </citation>
    <scope>NUCLEOTIDE SEQUENCE [LARGE SCALE GENOMIC DNA]</scope>
    <source>
        <strain evidence="2 3">NBRC 16068</strain>
    </source>
</reference>
<dbReference type="CDD" id="cd00531">
    <property type="entry name" value="NTF2_like"/>
    <property type="match status" value="1"/>
</dbReference>
<dbReference type="Proteomes" id="UP000008363">
    <property type="component" value="Unassembled WGS sequence"/>
</dbReference>
<keyword evidence="3" id="KW-1185">Reference proteome</keyword>
<protein>
    <recommendedName>
        <fullName evidence="1">SnoaL-like domain-containing protein</fullName>
    </recommendedName>
</protein>
<dbReference type="InterPro" id="IPR011944">
    <property type="entry name" value="Steroid_delta5-4_isomerase"/>
</dbReference>
<dbReference type="SUPFAM" id="SSF54427">
    <property type="entry name" value="NTF2-like"/>
    <property type="match status" value="1"/>
</dbReference>